<accession>A0ABW8TGH7</accession>
<organism evidence="2 3">
    <name type="scientific">Clostridium neuense</name>
    <dbReference type="NCBI Taxonomy" id="1728934"/>
    <lineage>
        <taxon>Bacteria</taxon>
        <taxon>Bacillati</taxon>
        <taxon>Bacillota</taxon>
        <taxon>Clostridia</taxon>
        <taxon>Eubacteriales</taxon>
        <taxon>Clostridiaceae</taxon>
        <taxon>Clostridium</taxon>
    </lineage>
</organism>
<sequence>MKVGIPKGLLSYRYYPFFKTFFSELGAQIITSPDTNKDILNLGIKYSIDEACLPIKIFHGHVAYLKDKCDIILIPRIMQLKESEFICPKFCGLPEMIVNDISNMPKIISFPIYSYNKKSFITFIKNSGAIFTKNIYKIKNAYSKALLAQKSSILGIQDKDYNINIALVGHPYNIYDTYSNLNLIKKLHKLGIGVITEEAIDENLINNETSSLFKKPFWTFARESYGFSVFSAKNNLVHGIIYISSFSCGIDSVLIELIKNKLKSFPMLILKIDEQTGEAGFDTRLEAFADMLERRCGVDENNVSSSW</sequence>
<dbReference type="PANTHER" id="PTHR32329:SF2">
    <property type="entry name" value="BIFUNCTIONAL PROTEIN [INCLUDES 2-HYDROXYACYL-COA DEHYDRATASE (N-TER) AND ITS ACTIVATOR DOMAIN (C_TERM)"/>
    <property type="match status" value="1"/>
</dbReference>
<name>A0ABW8TGH7_9CLOT</name>
<dbReference type="PANTHER" id="PTHR32329">
    <property type="entry name" value="BIFUNCTIONAL PROTEIN [INCLUDES 2-HYDROXYACYL-COA DEHYDRATASE (N-TER) AND ITS ACTIVATOR DOMAIN (C_TERM)-RELATED"/>
    <property type="match status" value="1"/>
</dbReference>
<evidence type="ECO:0000259" key="1">
    <source>
        <dbReference type="Pfam" id="PF09989"/>
    </source>
</evidence>
<dbReference type="Pfam" id="PF09989">
    <property type="entry name" value="DUF2229"/>
    <property type="match status" value="1"/>
</dbReference>
<reference evidence="2 3" key="1">
    <citation type="submission" date="2024-11" db="EMBL/GenBank/DDBJ databases">
        <authorList>
            <person name="Heng Y.C."/>
            <person name="Lim A.C.H."/>
            <person name="Lee J.K.Y."/>
            <person name="Kittelmann S."/>
        </authorList>
    </citation>
    <scope>NUCLEOTIDE SEQUENCE [LARGE SCALE GENOMIC DNA]</scope>
    <source>
        <strain evidence="2 3">WILCCON 0114</strain>
    </source>
</reference>
<proteinExistence type="predicted"/>
<dbReference type="InterPro" id="IPR051805">
    <property type="entry name" value="Dehydratase_Activator_Redct"/>
</dbReference>
<evidence type="ECO:0000313" key="2">
    <source>
        <dbReference type="EMBL" id="MFL0250793.1"/>
    </source>
</evidence>
<protein>
    <submittedName>
        <fullName evidence="2">Acyl-CoA dehydratase activase-related protein</fullName>
    </submittedName>
</protein>
<dbReference type="Gene3D" id="3.40.50.11900">
    <property type="match status" value="1"/>
</dbReference>
<comment type="caution">
    <text evidence="2">The sequence shown here is derived from an EMBL/GenBank/DDBJ whole genome shotgun (WGS) entry which is preliminary data.</text>
</comment>
<gene>
    <name evidence="2" type="ORF">ACJDT4_10205</name>
</gene>
<dbReference type="Proteomes" id="UP001623592">
    <property type="component" value="Unassembled WGS sequence"/>
</dbReference>
<keyword evidence="3" id="KW-1185">Reference proteome</keyword>
<feature type="domain" description="DUF2229" evidence="1">
    <location>
        <begin position="2"/>
        <end position="200"/>
    </location>
</feature>
<dbReference type="InterPro" id="IPR018709">
    <property type="entry name" value="CoA_activase_DUF2229"/>
</dbReference>
<dbReference type="EMBL" id="JBJIAA010000007">
    <property type="protein sequence ID" value="MFL0250793.1"/>
    <property type="molecule type" value="Genomic_DNA"/>
</dbReference>
<dbReference type="RefSeq" id="WP_406787455.1">
    <property type="nucleotide sequence ID" value="NZ_JBJIAA010000007.1"/>
</dbReference>
<evidence type="ECO:0000313" key="3">
    <source>
        <dbReference type="Proteomes" id="UP001623592"/>
    </source>
</evidence>